<evidence type="ECO:0000313" key="2">
    <source>
        <dbReference type="EMBL" id="TDR33953.1"/>
    </source>
</evidence>
<gene>
    <name evidence="2" type="ORF">DFR61_1455</name>
    <name evidence="1" type="ORF">NCTC10597_03005</name>
</gene>
<accession>A0A8B4QEU8</accession>
<evidence type="ECO:0000313" key="1">
    <source>
        <dbReference type="EMBL" id="STX11195.1"/>
    </source>
</evidence>
<dbReference type="AlphaFoldDB" id="A0A8B4QEU8"/>
<dbReference type="EMBL" id="UGNP01000001">
    <property type="protein sequence ID" value="STX11195.1"/>
    <property type="molecule type" value="Genomic_DNA"/>
</dbReference>
<dbReference type="EMBL" id="SNZG01000045">
    <property type="protein sequence ID" value="TDR33953.1"/>
    <property type="molecule type" value="Genomic_DNA"/>
</dbReference>
<protein>
    <submittedName>
        <fullName evidence="1">Uncharacterized protein</fullName>
    </submittedName>
</protein>
<proteinExistence type="predicted"/>
<reference evidence="2 4" key="2">
    <citation type="submission" date="2019-03" db="EMBL/GenBank/DDBJ databases">
        <title>Genomic Encyclopedia of Type Strains, Phase IV (KMG-IV): sequencing the most valuable type-strain genomes for metagenomic binning, comparative biology and taxonomic classification.</title>
        <authorList>
            <person name="Goeker M."/>
        </authorList>
    </citation>
    <scope>NUCLEOTIDE SEQUENCE [LARGE SCALE GENOMIC DNA]</scope>
    <source>
        <strain evidence="2 4">DSM 20580</strain>
    </source>
</reference>
<evidence type="ECO:0000313" key="4">
    <source>
        <dbReference type="Proteomes" id="UP000294641"/>
    </source>
</evidence>
<comment type="caution">
    <text evidence="1">The sequence shown here is derived from an EMBL/GenBank/DDBJ whole genome shotgun (WGS) entry which is preliminary data.</text>
</comment>
<name>A0A8B4QEU8_9BACL</name>
<sequence length="486" mass="55920">MKKLEISIKDLLIGCPPIKIVTEEDMEEFGEIVDAHRDISYGQVEVDDEGKLTSLAIDLESITENNDVSLDEYEELSIEDIKEMGEDFVNEFGAKGLQLTSFSDWGSDIFLLVFEAMDVQYQIPLPDSGVTLEMNRHGFILSATITQSYYQLKYPEVKITAEEALEIYKKRQLIEMGAIQQDEEMRLMYFPISHNEGISVDGEFLELDQFSMDTPSVLKDITEVSDAYTENQLLGVHEGLVQTEEEGLTTYKNPENDAIEISINRSDNTEIVVDSSLPFNDEVELNVEELQQRAIAFLQLQVGEVVNNYKVEAFFEEDDEEEEIDDDLTPEEIEMLKALSEADDEEDEEEDEDEYQFEPFVSFVFHRQINGIPIREYNAHVDIGIYSGTVRDSLIPLLDEKYIEEMVVKPTISIEEADEMYKNSIKMELTRVPHEEEEFIVYELCYVVKPTSEPVHIERIDAQNGNVFYLDDLSYVEAEEEDLEEE</sequence>
<keyword evidence="4" id="KW-1185">Reference proteome</keyword>
<dbReference type="Proteomes" id="UP000294641">
    <property type="component" value="Unassembled WGS sequence"/>
</dbReference>
<evidence type="ECO:0000313" key="3">
    <source>
        <dbReference type="Proteomes" id="UP000254330"/>
    </source>
</evidence>
<dbReference type="RefSeq" id="WP_109350702.1">
    <property type="nucleotide sequence ID" value="NZ_BJUE01000050.1"/>
</dbReference>
<organism evidence="1 3">
    <name type="scientific">Kurthia zopfii</name>
    <dbReference type="NCBI Taxonomy" id="1650"/>
    <lineage>
        <taxon>Bacteria</taxon>
        <taxon>Bacillati</taxon>
        <taxon>Bacillota</taxon>
        <taxon>Bacilli</taxon>
        <taxon>Bacillales</taxon>
        <taxon>Caryophanaceae</taxon>
        <taxon>Kurthia</taxon>
    </lineage>
</organism>
<dbReference type="Proteomes" id="UP000254330">
    <property type="component" value="Unassembled WGS sequence"/>
</dbReference>
<dbReference type="OrthoDB" id="2445738at2"/>
<reference evidence="1 3" key="1">
    <citation type="submission" date="2018-06" db="EMBL/GenBank/DDBJ databases">
        <authorList>
            <consortium name="Pathogen Informatics"/>
            <person name="Doyle S."/>
        </authorList>
    </citation>
    <scope>NUCLEOTIDE SEQUENCE [LARGE SCALE GENOMIC DNA]</scope>
    <source>
        <strain evidence="1 3">NCTC10597</strain>
    </source>
</reference>